<dbReference type="Proteomes" id="UP000694920">
    <property type="component" value="Unplaced"/>
</dbReference>
<evidence type="ECO:0000313" key="4">
    <source>
        <dbReference type="RefSeq" id="XP_015600636.1"/>
    </source>
</evidence>
<keyword evidence="3" id="KW-1185">Reference proteome</keyword>
<dbReference type="Pfam" id="PF02221">
    <property type="entry name" value="E1_DerP2_DerF2"/>
    <property type="match status" value="1"/>
</dbReference>
<dbReference type="GeneID" id="107270280"/>
<accession>A0AAJ7C3K9</accession>
<evidence type="ECO:0000259" key="2">
    <source>
        <dbReference type="Pfam" id="PF02221"/>
    </source>
</evidence>
<dbReference type="RefSeq" id="XP_015600636.1">
    <property type="nucleotide sequence ID" value="XM_015745150.2"/>
</dbReference>
<organism evidence="3 4">
    <name type="scientific">Cephus cinctus</name>
    <name type="common">Wheat stem sawfly</name>
    <dbReference type="NCBI Taxonomy" id="211228"/>
    <lineage>
        <taxon>Eukaryota</taxon>
        <taxon>Metazoa</taxon>
        <taxon>Ecdysozoa</taxon>
        <taxon>Arthropoda</taxon>
        <taxon>Hexapoda</taxon>
        <taxon>Insecta</taxon>
        <taxon>Pterygota</taxon>
        <taxon>Neoptera</taxon>
        <taxon>Endopterygota</taxon>
        <taxon>Hymenoptera</taxon>
        <taxon>Cephoidea</taxon>
        <taxon>Cephidae</taxon>
        <taxon>Cephus</taxon>
    </lineage>
</organism>
<reference evidence="4" key="1">
    <citation type="submission" date="2025-08" db="UniProtKB">
        <authorList>
            <consortium name="RefSeq"/>
        </authorList>
    </citation>
    <scope>IDENTIFICATION</scope>
</reference>
<sequence length="192" mass="20971">MGNTSINNAILNKMLCSTLFVLLFSSVLIGSLTRADSPLVINVETLEITNKPNDYMGDWSGMIHKNDPENTISLKMIIKSTVPDNMMVKLTVNIGGTDMPESTTTLCGTMSDKVIVAGILEVGKPEDTFPKECPIEEGVYEVIEYHIKKDNIPSTLPDGKLVGHIEIYMPGEGPIVKIDFQGDISHKMPSMG</sequence>
<feature type="domain" description="MD-2-related lipid-recognition" evidence="2">
    <location>
        <begin position="64"/>
        <end position="172"/>
    </location>
</feature>
<proteinExistence type="predicted"/>
<dbReference type="KEGG" id="ccin:107270280"/>
<keyword evidence="1" id="KW-0732">Signal</keyword>
<feature type="chain" id="PRO_5042503114" evidence="1">
    <location>
        <begin position="36"/>
        <end position="192"/>
    </location>
</feature>
<protein>
    <submittedName>
        <fullName evidence="4">Uncharacterized protein LOC107270280</fullName>
    </submittedName>
</protein>
<evidence type="ECO:0000256" key="1">
    <source>
        <dbReference type="SAM" id="SignalP"/>
    </source>
</evidence>
<evidence type="ECO:0000313" key="3">
    <source>
        <dbReference type="Proteomes" id="UP000694920"/>
    </source>
</evidence>
<name>A0AAJ7C3K9_CEPCN</name>
<dbReference type="AlphaFoldDB" id="A0AAJ7C3K9"/>
<gene>
    <name evidence="4" type="primary">LOC107270280</name>
</gene>
<dbReference type="InterPro" id="IPR003172">
    <property type="entry name" value="ML_dom"/>
</dbReference>
<feature type="signal peptide" evidence="1">
    <location>
        <begin position="1"/>
        <end position="35"/>
    </location>
</feature>